<dbReference type="PANTHER" id="PTHR45820:SF5">
    <property type="entry name" value="DIFFUSION FACILITATOR FAMILY METAL ION TRANSPORTER, PUTATIVE-RELATED"/>
    <property type="match status" value="1"/>
</dbReference>
<dbReference type="SUPFAM" id="SSF161111">
    <property type="entry name" value="Cation efflux protein transmembrane domain-like"/>
    <property type="match status" value="1"/>
</dbReference>
<dbReference type="InterPro" id="IPR027469">
    <property type="entry name" value="Cation_efflux_TMD_sf"/>
</dbReference>
<organism evidence="12 13">
    <name type="scientific">Claviceps africana</name>
    <dbReference type="NCBI Taxonomy" id="83212"/>
    <lineage>
        <taxon>Eukaryota</taxon>
        <taxon>Fungi</taxon>
        <taxon>Dikarya</taxon>
        <taxon>Ascomycota</taxon>
        <taxon>Pezizomycotina</taxon>
        <taxon>Sordariomycetes</taxon>
        <taxon>Hypocreomycetidae</taxon>
        <taxon>Hypocreales</taxon>
        <taxon>Clavicipitaceae</taxon>
        <taxon>Claviceps</taxon>
    </lineage>
</organism>
<keyword evidence="6 9" id="KW-1133">Transmembrane helix</keyword>
<comment type="caution">
    <text evidence="12">The sequence shown here is derived from an EMBL/GenBank/DDBJ whole genome shotgun (WGS) entry which is preliminary data.</text>
</comment>
<evidence type="ECO:0000256" key="1">
    <source>
        <dbReference type="ARBA" id="ARBA00004141"/>
    </source>
</evidence>
<keyword evidence="5" id="KW-0862">Zinc</keyword>
<evidence type="ECO:0000256" key="4">
    <source>
        <dbReference type="ARBA" id="ARBA00022692"/>
    </source>
</evidence>
<evidence type="ECO:0008006" key="14">
    <source>
        <dbReference type="Google" id="ProtNLM"/>
    </source>
</evidence>
<evidence type="ECO:0000256" key="2">
    <source>
        <dbReference type="ARBA" id="ARBA00008873"/>
    </source>
</evidence>
<feature type="region of interest" description="Disordered" evidence="8">
    <location>
        <begin position="54"/>
        <end position="73"/>
    </location>
</feature>
<evidence type="ECO:0000313" key="13">
    <source>
        <dbReference type="Proteomes" id="UP000811619"/>
    </source>
</evidence>
<name>A0A8K0JCQ8_9HYPO</name>
<sequence>MVATDQYPGRFQKDRNRRLRSTQIEQPKIVFIVGCVGLGLNLLVMSFLHEHNHDHDTESTHGHSHVQTHSHGENVHEKGLKWDVEAVLPFPGATQGNVEARKHLVASSHRGHKHAAVTPAKPERDLGLLGVFVHVVGDAINNVGVIIAALVIWLTDSPTRYYADPAIGVFIAIMIFLTALPLTKRSGSILLQVAPPGVQVEDVKHDIAMIDGVHSVHELHIWRLNQQKSIATAHIVVDDRIVNNFAETASVITECLHAYGIHSVTLQPETNPLVAALMDTASSSTDGETTTIRADHINLSASPLLCDSACSDTRCCI</sequence>
<evidence type="ECO:0000256" key="3">
    <source>
        <dbReference type="ARBA" id="ARBA00022448"/>
    </source>
</evidence>
<proteinExistence type="inferred from homology"/>
<evidence type="ECO:0000256" key="7">
    <source>
        <dbReference type="ARBA" id="ARBA00023136"/>
    </source>
</evidence>
<gene>
    <name evidence="12" type="ORF">E4U42_002620</name>
</gene>
<dbReference type="EMBL" id="SRPY01000021">
    <property type="protein sequence ID" value="KAG5930218.1"/>
    <property type="molecule type" value="Genomic_DNA"/>
</dbReference>
<dbReference type="InterPro" id="IPR002524">
    <property type="entry name" value="Cation_efflux"/>
</dbReference>
<evidence type="ECO:0000256" key="8">
    <source>
        <dbReference type="SAM" id="MobiDB-lite"/>
    </source>
</evidence>
<dbReference type="InterPro" id="IPR058533">
    <property type="entry name" value="Cation_efflux_TM"/>
</dbReference>
<dbReference type="Pfam" id="PF01545">
    <property type="entry name" value="Cation_efflux"/>
    <property type="match status" value="1"/>
</dbReference>
<keyword evidence="4 9" id="KW-0812">Transmembrane</keyword>
<evidence type="ECO:0000259" key="10">
    <source>
        <dbReference type="Pfam" id="PF01545"/>
    </source>
</evidence>
<dbReference type="NCBIfam" id="TIGR01297">
    <property type="entry name" value="CDF"/>
    <property type="match status" value="1"/>
</dbReference>
<evidence type="ECO:0000256" key="5">
    <source>
        <dbReference type="ARBA" id="ARBA00022833"/>
    </source>
</evidence>
<keyword evidence="7 9" id="KW-0472">Membrane</keyword>
<keyword evidence="13" id="KW-1185">Reference proteome</keyword>
<dbReference type="AlphaFoldDB" id="A0A8K0JCQ8"/>
<evidence type="ECO:0000256" key="9">
    <source>
        <dbReference type="SAM" id="Phobius"/>
    </source>
</evidence>
<dbReference type="Gene3D" id="1.20.1510.10">
    <property type="entry name" value="Cation efflux protein transmembrane domain"/>
    <property type="match status" value="1"/>
</dbReference>
<dbReference type="GO" id="GO:0006882">
    <property type="term" value="P:intracellular zinc ion homeostasis"/>
    <property type="evidence" value="ECO:0007669"/>
    <property type="project" value="TreeGrafter"/>
</dbReference>
<dbReference type="OrthoDB" id="9944568at2759"/>
<reference evidence="12" key="1">
    <citation type="journal article" date="2020" name="bioRxiv">
        <title>Whole genome comparisons of ergot fungi reveals the divergence and evolution of species within the genus Claviceps are the result of varying mechanisms driving genome evolution and host range expansion.</title>
        <authorList>
            <person name="Wyka S.A."/>
            <person name="Mondo S.J."/>
            <person name="Liu M."/>
            <person name="Dettman J."/>
            <person name="Nalam V."/>
            <person name="Broders K.D."/>
        </authorList>
    </citation>
    <scope>NUCLEOTIDE SEQUENCE</scope>
    <source>
        <strain evidence="12">CCC 489</strain>
    </source>
</reference>
<feature type="transmembrane region" description="Helical" evidence="9">
    <location>
        <begin position="29"/>
        <end position="48"/>
    </location>
</feature>
<evidence type="ECO:0000256" key="6">
    <source>
        <dbReference type="ARBA" id="ARBA00022989"/>
    </source>
</evidence>
<feature type="domain" description="Cation efflux protein transmembrane" evidence="10">
    <location>
        <begin position="21"/>
        <end position="191"/>
    </location>
</feature>
<evidence type="ECO:0000313" key="12">
    <source>
        <dbReference type="EMBL" id="KAG5930218.1"/>
    </source>
</evidence>
<dbReference type="InterPro" id="IPR027470">
    <property type="entry name" value="Cation_efflux_CTD"/>
</dbReference>
<feature type="transmembrane region" description="Helical" evidence="9">
    <location>
        <begin position="161"/>
        <end position="182"/>
    </location>
</feature>
<dbReference type="GO" id="GO:0016020">
    <property type="term" value="C:membrane"/>
    <property type="evidence" value="ECO:0007669"/>
    <property type="project" value="UniProtKB-SubCell"/>
</dbReference>
<keyword evidence="3" id="KW-0813">Transport</keyword>
<dbReference type="InterPro" id="IPR036837">
    <property type="entry name" value="Cation_efflux_CTD_sf"/>
</dbReference>
<comment type="subcellular location">
    <subcellularLocation>
        <location evidence="1">Membrane</location>
        <topology evidence="1">Multi-pass membrane protein</topology>
    </subcellularLocation>
</comment>
<feature type="transmembrane region" description="Helical" evidence="9">
    <location>
        <begin position="131"/>
        <end position="155"/>
    </location>
</feature>
<dbReference type="PANTHER" id="PTHR45820">
    <property type="entry name" value="FI23527P1"/>
    <property type="match status" value="1"/>
</dbReference>
<protein>
    <recommendedName>
        <fullName evidence="14">Zinc/cadmium resistance protein</fullName>
    </recommendedName>
</protein>
<accession>A0A8K0JCQ8</accession>
<feature type="domain" description="Cation efflux protein cytoplasmic" evidence="11">
    <location>
        <begin position="195"/>
        <end position="269"/>
    </location>
</feature>
<dbReference type="Proteomes" id="UP000811619">
    <property type="component" value="Unassembled WGS sequence"/>
</dbReference>
<dbReference type="SUPFAM" id="SSF160240">
    <property type="entry name" value="Cation efflux protein cytoplasmic domain-like"/>
    <property type="match status" value="1"/>
</dbReference>
<comment type="similarity">
    <text evidence="2">Belongs to the cation diffusion facilitator (CDF) transporter (TC 2.A.4) family. SLC30A subfamily.</text>
</comment>
<evidence type="ECO:0000259" key="11">
    <source>
        <dbReference type="Pfam" id="PF16916"/>
    </source>
</evidence>
<dbReference type="Pfam" id="PF16916">
    <property type="entry name" value="ZT_dimer"/>
    <property type="match status" value="1"/>
</dbReference>
<dbReference type="GO" id="GO:0005385">
    <property type="term" value="F:zinc ion transmembrane transporter activity"/>
    <property type="evidence" value="ECO:0007669"/>
    <property type="project" value="TreeGrafter"/>
</dbReference>